<protein>
    <recommendedName>
        <fullName evidence="10">Bidirectional sugar transporter SWEET</fullName>
    </recommendedName>
</protein>
<evidence type="ECO:0000256" key="11">
    <source>
        <dbReference type="SAM" id="MobiDB-lite"/>
    </source>
</evidence>
<dbReference type="Gene3D" id="1.20.1280.290">
    <property type="match status" value="2"/>
</dbReference>
<dbReference type="PANTHER" id="PTHR10791:SF44">
    <property type="entry name" value="BIDIRECTIONAL SUGAR TRANSPORTER SWEET1"/>
    <property type="match status" value="1"/>
</dbReference>
<evidence type="ECO:0000256" key="4">
    <source>
        <dbReference type="ARBA" id="ARBA00022475"/>
    </source>
</evidence>
<organism evidence="12 13">
    <name type="scientific">Cardamine amara subsp. amara</name>
    <dbReference type="NCBI Taxonomy" id="228776"/>
    <lineage>
        <taxon>Eukaryota</taxon>
        <taxon>Viridiplantae</taxon>
        <taxon>Streptophyta</taxon>
        <taxon>Embryophyta</taxon>
        <taxon>Tracheophyta</taxon>
        <taxon>Spermatophyta</taxon>
        <taxon>Magnoliopsida</taxon>
        <taxon>eudicotyledons</taxon>
        <taxon>Gunneridae</taxon>
        <taxon>Pentapetalae</taxon>
        <taxon>rosids</taxon>
        <taxon>malvids</taxon>
        <taxon>Brassicales</taxon>
        <taxon>Brassicaceae</taxon>
        <taxon>Cardamineae</taxon>
        <taxon>Cardamine</taxon>
    </lineage>
</organism>
<feature type="transmembrane region" description="Helical" evidence="10">
    <location>
        <begin position="105"/>
        <end position="125"/>
    </location>
</feature>
<feature type="compositionally biased region" description="Polar residues" evidence="11">
    <location>
        <begin position="247"/>
        <end position="257"/>
    </location>
</feature>
<keyword evidence="9 10" id="KW-0472">Membrane</keyword>
<proteinExistence type="inferred from homology"/>
<dbReference type="InterPro" id="IPR047664">
    <property type="entry name" value="SWEET"/>
</dbReference>
<evidence type="ECO:0000256" key="10">
    <source>
        <dbReference type="RuleBase" id="RU910715"/>
    </source>
</evidence>
<gene>
    <name evidence="12" type="ORF">V5N11_022039</name>
</gene>
<feature type="region of interest" description="Disordered" evidence="11">
    <location>
        <begin position="216"/>
        <end position="257"/>
    </location>
</feature>
<dbReference type="EMBL" id="JBANAX010000461">
    <property type="protein sequence ID" value="KAL1207994.1"/>
    <property type="molecule type" value="Genomic_DNA"/>
</dbReference>
<evidence type="ECO:0000256" key="6">
    <source>
        <dbReference type="ARBA" id="ARBA00022692"/>
    </source>
</evidence>
<comment type="similarity">
    <text evidence="2 10">Belongs to the SWEET sugar transporter family.</text>
</comment>
<sequence length="257" mass="28844">MNIAHTIFGVFGNPFSQSLSLSFIFFFLHETSLKTIVFCRFSTFTGNATALFLFLAPSITFKRVIKNKSTEQFSGIPYPMTLLNCLLSAWYGLPFVSKDNTLVSTINGTGAVIETVYVLIFLFYAPRKEKAKIFATVFSIIMYGSPLSIMRLVIKTKSVEFMPFFLSLFVFLCGTSWFIYGLIGRDPFVAIPNGFGCALGTLQLILYFIYCGNKGEKKSGDAEKNEKSMEMKGDEKSMEMKSDEKQNVVNGKQDLQV</sequence>
<dbReference type="GO" id="GO:0005886">
    <property type="term" value="C:plasma membrane"/>
    <property type="evidence" value="ECO:0007669"/>
    <property type="project" value="UniProtKB-SubCell"/>
</dbReference>
<comment type="caution">
    <text evidence="12">The sequence shown here is derived from an EMBL/GenBank/DDBJ whole genome shotgun (WGS) entry which is preliminary data.</text>
</comment>
<dbReference type="Proteomes" id="UP001558713">
    <property type="component" value="Unassembled WGS sequence"/>
</dbReference>
<evidence type="ECO:0000256" key="8">
    <source>
        <dbReference type="ARBA" id="ARBA00022989"/>
    </source>
</evidence>
<keyword evidence="8 10" id="KW-1133">Transmembrane helix</keyword>
<evidence type="ECO:0000256" key="9">
    <source>
        <dbReference type="ARBA" id="ARBA00023136"/>
    </source>
</evidence>
<feature type="compositionally biased region" description="Basic and acidic residues" evidence="11">
    <location>
        <begin position="216"/>
        <end position="246"/>
    </location>
</feature>
<feature type="transmembrane region" description="Helical" evidence="10">
    <location>
        <begin position="189"/>
        <end position="210"/>
    </location>
</feature>
<feature type="transmembrane region" description="Helical" evidence="10">
    <location>
        <begin position="161"/>
        <end position="183"/>
    </location>
</feature>
<evidence type="ECO:0000256" key="5">
    <source>
        <dbReference type="ARBA" id="ARBA00022597"/>
    </source>
</evidence>
<evidence type="ECO:0000256" key="3">
    <source>
        <dbReference type="ARBA" id="ARBA00022448"/>
    </source>
</evidence>
<evidence type="ECO:0000256" key="7">
    <source>
        <dbReference type="ARBA" id="ARBA00022737"/>
    </source>
</evidence>
<dbReference type="GO" id="GO:0051119">
    <property type="term" value="F:sugar transmembrane transporter activity"/>
    <property type="evidence" value="ECO:0007669"/>
    <property type="project" value="UniProtKB-ARBA"/>
</dbReference>
<dbReference type="Pfam" id="PF03083">
    <property type="entry name" value="MtN3_slv"/>
    <property type="match status" value="2"/>
</dbReference>
<comment type="subcellular location">
    <subcellularLocation>
        <location evidence="1 10">Cell membrane</location>
        <topology evidence="1 10">Multi-pass membrane protein</topology>
    </subcellularLocation>
</comment>
<dbReference type="FunFam" id="1.20.1280.290:FF:000002">
    <property type="entry name" value="Bidirectional sugar transporter SWEET"/>
    <property type="match status" value="1"/>
</dbReference>
<keyword evidence="7" id="KW-0677">Repeat</keyword>
<comment type="function">
    <text evidence="10">Mediates both low-affinity uptake and efflux of sugar across the membrane.</text>
</comment>
<keyword evidence="3 10" id="KW-0813">Transport</keyword>
<evidence type="ECO:0000256" key="2">
    <source>
        <dbReference type="ARBA" id="ARBA00007809"/>
    </source>
</evidence>
<feature type="transmembrane region" description="Helical" evidence="10">
    <location>
        <begin position="35"/>
        <end position="56"/>
    </location>
</feature>
<accession>A0ABD1AN19</accession>
<feature type="transmembrane region" description="Helical" evidence="10">
    <location>
        <begin position="6"/>
        <end position="28"/>
    </location>
</feature>
<reference evidence="12 13" key="1">
    <citation type="submission" date="2024-04" db="EMBL/GenBank/DDBJ databases">
        <title>Genome assembly C_amara_ONT_v2.</title>
        <authorList>
            <person name="Yant L."/>
            <person name="Moore C."/>
            <person name="Slenker M."/>
        </authorList>
    </citation>
    <scope>NUCLEOTIDE SEQUENCE [LARGE SCALE GENOMIC DNA]</scope>
    <source>
        <tissue evidence="12">Leaf</tissue>
    </source>
</reference>
<evidence type="ECO:0000256" key="1">
    <source>
        <dbReference type="ARBA" id="ARBA00004651"/>
    </source>
</evidence>
<keyword evidence="5 10" id="KW-0762">Sugar transport</keyword>
<dbReference type="PANTHER" id="PTHR10791">
    <property type="entry name" value="RAG1-ACTIVATING PROTEIN 1"/>
    <property type="match status" value="1"/>
</dbReference>
<evidence type="ECO:0000313" key="12">
    <source>
        <dbReference type="EMBL" id="KAL1207994.1"/>
    </source>
</evidence>
<dbReference type="GO" id="GO:0051260">
    <property type="term" value="P:protein homooligomerization"/>
    <property type="evidence" value="ECO:0007669"/>
    <property type="project" value="UniProtKB-ARBA"/>
</dbReference>
<feature type="transmembrane region" description="Helical" evidence="10">
    <location>
        <begin position="131"/>
        <end position="154"/>
    </location>
</feature>
<name>A0ABD1AN19_CARAN</name>
<dbReference type="FunFam" id="1.20.1280.290:FF:000014">
    <property type="entry name" value="Bidirectional sugar transporter SWEET"/>
    <property type="match status" value="1"/>
</dbReference>
<dbReference type="AlphaFoldDB" id="A0ABD1AN19"/>
<dbReference type="InterPro" id="IPR004316">
    <property type="entry name" value="SWEET_rpt"/>
</dbReference>
<evidence type="ECO:0000313" key="13">
    <source>
        <dbReference type="Proteomes" id="UP001558713"/>
    </source>
</evidence>
<keyword evidence="13" id="KW-1185">Reference proteome</keyword>
<keyword evidence="6 10" id="KW-0812">Transmembrane</keyword>
<feature type="transmembrane region" description="Helical" evidence="10">
    <location>
        <begin position="76"/>
        <end position="93"/>
    </location>
</feature>
<keyword evidence="4" id="KW-1003">Cell membrane</keyword>